<dbReference type="PANTHER" id="PTHR43386">
    <property type="entry name" value="OLIGOPEPTIDE TRANSPORT SYSTEM PERMEASE PROTEIN APPC"/>
    <property type="match status" value="1"/>
</dbReference>
<dbReference type="CDD" id="cd06261">
    <property type="entry name" value="TM_PBP2"/>
    <property type="match status" value="1"/>
</dbReference>
<dbReference type="RefSeq" id="WP_152773002.1">
    <property type="nucleotide sequence ID" value="NZ_VJZC01000145.1"/>
</dbReference>
<evidence type="ECO:0000256" key="7">
    <source>
        <dbReference type="RuleBase" id="RU363032"/>
    </source>
</evidence>
<feature type="transmembrane region" description="Helical" evidence="7">
    <location>
        <begin position="146"/>
        <end position="165"/>
    </location>
</feature>
<feature type="transmembrane region" description="Helical" evidence="7">
    <location>
        <begin position="122"/>
        <end position="140"/>
    </location>
</feature>
<organism evidence="9 10">
    <name type="scientific">Streptomyces spongiae</name>
    <dbReference type="NCBI Taxonomy" id="565072"/>
    <lineage>
        <taxon>Bacteria</taxon>
        <taxon>Bacillati</taxon>
        <taxon>Actinomycetota</taxon>
        <taxon>Actinomycetes</taxon>
        <taxon>Kitasatosporales</taxon>
        <taxon>Streptomycetaceae</taxon>
        <taxon>Streptomyces</taxon>
    </lineage>
</organism>
<dbReference type="OrthoDB" id="9812701at2"/>
<feature type="domain" description="ABC transmembrane type-1" evidence="8">
    <location>
        <begin position="87"/>
        <end position="273"/>
    </location>
</feature>
<comment type="subcellular location">
    <subcellularLocation>
        <location evidence="1 7">Cell membrane</location>
        <topology evidence="1 7">Multi-pass membrane protein</topology>
    </subcellularLocation>
</comment>
<dbReference type="PROSITE" id="PS50928">
    <property type="entry name" value="ABC_TM1"/>
    <property type="match status" value="1"/>
</dbReference>
<reference evidence="9 10" key="1">
    <citation type="submission" date="2019-07" db="EMBL/GenBank/DDBJ databases">
        <title>New species of Amycolatopsis and Streptomyces.</title>
        <authorList>
            <person name="Duangmal K."/>
            <person name="Teo W.F.A."/>
            <person name="Lipun K."/>
        </authorList>
    </citation>
    <scope>NUCLEOTIDE SEQUENCE [LARGE SCALE GENOMIC DNA]</scope>
    <source>
        <strain evidence="9 10">NBRC 106415</strain>
    </source>
</reference>
<feature type="transmembrane region" description="Helical" evidence="7">
    <location>
        <begin position="256"/>
        <end position="276"/>
    </location>
</feature>
<keyword evidence="2 7" id="KW-0813">Transport</keyword>
<keyword evidence="10" id="KW-1185">Reference proteome</keyword>
<keyword evidence="3" id="KW-1003">Cell membrane</keyword>
<evidence type="ECO:0000256" key="2">
    <source>
        <dbReference type="ARBA" id="ARBA00022448"/>
    </source>
</evidence>
<sequence>MSALVPARPRLLRRSGGGTTTAIRCFGAFAVLLVLLAVCAPLIAPQDPNVGDVLSVLQPPSSQHWLGTDASGRDLFSRLVFGSRTALLGPLVVVLVATSVGTTLGVLAAWNRGWVDSLIGRLFDLVFSFPSMLLALLFVTVMSPGLFSAALAVSIAFVPAVGRLVRATALREVNEPYVQALRTQGFGPVAVCLRHVLPNVWPVIVAQVTMSFGYAMVELAGISFLGLGVQDPTADWGKMINTGQGSIVRGFPQESLYAGIALVLAVVCFISLGDLLSERRDGGPR</sequence>
<dbReference type="GO" id="GO:0055085">
    <property type="term" value="P:transmembrane transport"/>
    <property type="evidence" value="ECO:0007669"/>
    <property type="project" value="InterPro"/>
</dbReference>
<dbReference type="Proteomes" id="UP000400924">
    <property type="component" value="Unassembled WGS sequence"/>
</dbReference>
<evidence type="ECO:0000256" key="3">
    <source>
        <dbReference type="ARBA" id="ARBA00022475"/>
    </source>
</evidence>
<feature type="transmembrane region" description="Helical" evidence="7">
    <location>
        <begin position="87"/>
        <end position="110"/>
    </location>
</feature>
<evidence type="ECO:0000256" key="4">
    <source>
        <dbReference type="ARBA" id="ARBA00022692"/>
    </source>
</evidence>
<proteinExistence type="inferred from homology"/>
<dbReference type="AlphaFoldDB" id="A0A5N8XJ74"/>
<feature type="transmembrane region" description="Helical" evidence="7">
    <location>
        <begin position="203"/>
        <end position="229"/>
    </location>
</feature>
<evidence type="ECO:0000259" key="8">
    <source>
        <dbReference type="PROSITE" id="PS50928"/>
    </source>
</evidence>
<accession>A0A5N8XJ74</accession>
<keyword evidence="4 7" id="KW-0812">Transmembrane</keyword>
<dbReference type="InterPro" id="IPR050366">
    <property type="entry name" value="BP-dependent_transpt_permease"/>
</dbReference>
<keyword evidence="6 7" id="KW-0472">Membrane</keyword>
<dbReference type="GO" id="GO:0005886">
    <property type="term" value="C:plasma membrane"/>
    <property type="evidence" value="ECO:0007669"/>
    <property type="project" value="UniProtKB-SubCell"/>
</dbReference>
<evidence type="ECO:0000313" key="9">
    <source>
        <dbReference type="EMBL" id="MPY59520.1"/>
    </source>
</evidence>
<feature type="transmembrane region" description="Helical" evidence="7">
    <location>
        <begin position="21"/>
        <end position="44"/>
    </location>
</feature>
<dbReference type="PANTHER" id="PTHR43386:SF25">
    <property type="entry name" value="PEPTIDE ABC TRANSPORTER PERMEASE PROTEIN"/>
    <property type="match status" value="1"/>
</dbReference>
<dbReference type="SUPFAM" id="SSF161098">
    <property type="entry name" value="MetI-like"/>
    <property type="match status" value="1"/>
</dbReference>
<dbReference type="Pfam" id="PF00528">
    <property type="entry name" value="BPD_transp_1"/>
    <property type="match status" value="1"/>
</dbReference>
<dbReference type="Gene3D" id="1.10.3720.10">
    <property type="entry name" value="MetI-like"/>
    <property type="match status" value="1"/>
</dbReference>
<comment type="similarity">
    <text evidence="7">Belongs to the binding-protein-dependent transport system permease family.</text>
</comment>
<dbReference type="InterPro" id="IPR035906">
    <property type="entry name" value="MetI-like_sf"/>
</dbReference>
<name>A0A5N8XJ74_9ACTN</name>
<evidence type="ECO:0000256" key="1">
    <source>
        <dbReference type="ARBA" id="ARBA00004651"/>
    </source>
</evidence>
<dbReference type="EMBL" id="VJZC01000145">
    <property type="protein sequence ID" value="MPY59520.1"/>
    <property type="molecule type" value="Genomic_DNA"/>
</dbReference>
<gene>
    <name evidence="9" type="ORF">FNH08_20825</name>
</gene>
<protein>
    <submittedName>
        <fullName evidence="9">ABC transporter permease</fullName>
    </submittedName>
</protein>
<evidence type="ECO:0000313" key="10">
    <source>
        <dbReference type="Proteomes" id="UP000400924"/>
    </source>
</evidence>
<evidence type="ECO:0000256" key="5">
    <source>
        <dbReference type="ARBA" id="ARBA00022989"/>
    </source>
</evidence>
<comment type="caution">
    <text evidence="9">The sequence shown here is derived from an EMBL/GenBank/DDBJ whole genome shotgun (WGS) entry which is preliminary data.</text>
</comment>
<evidence type="ECO:0000256" key="6">
    <source>
        <dbReference type="ARBA" id="ARBA00023136"/>
    </source>
</evidence>
<keyword evidence="5 7" id="KW-1133">Transmembrane helix</keyword>
<dbReference type="InterPro" id="IPR000515">
    <property type="entry name" value="MetI-like"/>
</dbReference>